<dbReference type="FunFam" id="3.10.290.10:FF:000002">
    <property type="entry name" value="40S ribosomal protein S4"/>
    <property type="match status" value="1"/>
</dbReference>
<protein>
    <recommendedName>
        <fullName evidence="6">40S ribosomal protein S4</fullName>
    </recommendedName>
</protein>
<dbReference type="FunFam" id="2.30.30.30:FF:000005">
    <property type="entry name" value="40S ribosomal protein S4"/>
    <property type="match status" value="1"/>
</dbReference>
<evidence type="ECO:0000256" key="2">
    <source>
        <dbReference type="ARBA" id="ARBA00022730"/>
    </source>
</evidence>
<dbReference type="AlphaFoldDB" id="A0A8J4T2M0"/>
<dbReference type="OrthoDB" id="1109245at2759"/>
<reference evidence="8" key="1">
    <citation type="submission" date="2019-05" db="EMBL/GenBank/DDBJ databases">
        <title>Annotation for the trematode Paragonimus heterotremus.</title>
        <authorList>
            <person name="Choi Y.-J."/>
        </authorList>
    </citation>
    <scope>NUCLEOTIDE SEQUENCE</scope>
    <source>
        <strain evidence="8">LC</strain>
    </source>
</reference>
<dbReference type="GO" id="GO:0019843">
    <property type="term" value="F:rRNA binding"/>
    <property type="evidence" value="ECO:0007669"/>
    <property type="project" value="UniProtKB-UniRule"/>
</dbReference>
<dbReference type="InterPro" id="IPR000876">
    <property type="entry name" value="Ribosomal_eS4"/>
</dbReference>
<proteinExistence type="inferred from homology"/>
<evidence type="ECO:0000313" key="8">
    <source>
        <dbReference type="EMBL" id="KAF5402770.1"/>
    </source>
</evidence>
<dbReference type="Proteomes" id="UP000748531">
    <property type="component" value="Unassembled WGS sequence"/>
</dbReference>
<dbReference type="Pfam" id="PF00900">
    <property type="entry name" value="Ribosomal_S4e"/>
    <property type="match status" value="1"/>
</dbReference>
<feature type="domain" description="RNA-binding S4" evidence="7">
    <location>
        <begin position="43"/>
        <end position="107"/>
    </location>
</feature>
<dbReference type="HAMAP" id="MF_00485">
    <property type="entry name" value="Ribosomal_eS4"/>
    <property type="match status" value="1"/>
</dbReference>
<dbReference type="Gene3D" id="2.30.30.30">
    <property type="match status" value="1"/>
</dbReference>
<dbReference type="Pfam" id="PF01479">
    <property type="entry name" value="S4"/>
    <property type="match status" value="1"/>
</dbReference>
<dbReference type="CDD" id="cd06087">
    <property type="entry name" value="KOW_RPS4"/>
    <property type="match status" value="1"/>
</dbReference>
<dbReference type="InterPro" id="IPR032277">
    <property type="entry name" value="Ribosomal_eS4_C"/>
</dbReference>
<dbReference type="GO" id="GO:0006412">
    <property type="term" value="P:translation"/>
    <property type="evidence" value="ECO:0007669"/>
    <property type="project" value="InterPro"/>
</dbReference>
<evidence type="ECO:0000256" key="6">
    <source>
        <dbReference type="PIRNR" id="PIRNR002116"/>
    </source>
</evidence>
<dbReference type="InterPro" id="IPR002942">
    <property type="entry name" value="S4_RNA-bd"/>
</dbReference>
<keyword evidence="3 6" id="KW-0694">RNA-binding</keyword>
<dbReference type="GO" id="GO:0022627">
    <property type="term" value="C:cytosolic small ribosomal subunit"/>
    <property type="evidence" value="ECO:0007669"/>
    <property type="project" value="TreeGrafter"/>
</dbReference>
<sequence>MGVRGIKKHLKRLNAPKHWMLDKLGGNFAPKPCTGPHKLRECLPLSIFLRNRLKYALNYNECTRILAQKFVKVDGKVRTNKKYPAGFMDVISIEKTNEHFRLVYDTKGRFAIHRIHPEEAKYKLCKVRKVLTAVGAVPFLVTHDGRTIRYPDPNIKPNDTIQVDIATGKVLNHIKFEPGNICMITGGRNLGRVGTITQWERHPGSVEMVHVRDSTGHQFLTRLNNVFIIGKSNKAWVSLPKGKGIRLSIIEDREKRITARRSGH</sequence>
<name>A0A8J4T2M0_9TREM</name>
<evidence type="ECO:0000313" key="9">
    <source>
        <dbReference type="Proteomes" id="UP000748531"/>
    </source>
</evidence>
<dbReference type="SMART" id="SM00363">
    <property type="entry name" value="S4"/>
    <property type="match status" value="1"/>
</dbReference>
<evidence type="ECO:0000256" key="3">
    <source>
        <dbReference type="ARBA" id="ARBA00022884"/>
    </source>
</evidence>
<evidence type="ECO:0000256" key="4">
    <source>
        <dbReference type="ARBA" id="ARBA00022980"/>
    </source>
</evidence>
<keyword evidence="2 6" id="KW-0699">rRNA-binding</keyword>
<dbReference type="InterPro" id="IPR041982">
    <property type="entry name" value="Ribosomal_eS4_KOW"/>
</dbReference>
<dbReference type="NCBIfam" id="NF003312">
    <property type="entry name" value="PRK04313.1"/>
    <property type="match status" value="1"/>
</dbReference>
<evidence type="ECO:0000256" key="1">
    <source>
        <dbReference type="ARBA" id="ARBA00007500"/>
    </source>
</evidence>
<dbReference type="Gene3D" id="3.10.290.10">
    <property type="entry name" value="RNA-binding S4 domain"/>
    <property type="match status" value="1"/>
</dbReference>
<accession>A0A8J4T2M0</accession>
<dbReference type="CDD" id="cd00165">
    <property type="entry name" value="S4"/>
    <property type="match status" value="1"/>
</dbReference>
<dbReference type="EMBL" id="LUCH01001611">
    <property type="protein sequence ID" value="KAF5402770.1"/>
    <property type="molecule type" value="Genomic_DNA"/>
</dbReference>
<dbReference type="InterPro" id="IPR038237">
    <property type="entry name" value="Ribosomal_eS4_central_sf"/>
</dbReference>
<dbReference type="InterPro" id="IPR014722">
    <property type="entry name" value="Rib_uL2_dom2"/>
</dbReference>
<dbReference type="GO" id="GO:0003735">
    <property type="term" value="F:structural constituent of ribosome"/>
    <property type="evidence" value="ECO:0007669"/>
    <property type="project" value="UniProtKB-UniRule"/>
</dbReference>
<evidence type="ECO:0000256" key="5">
    <source>
        <dbReference type="ARBA" id="ARBA00023274"/>
    </source>
</evidence>
<dbReference type="Gene3D" id="2.40.50.740">
    <property type="match status" value="1"/>
</dbReference>
<dbReference type="PANTHER" id="PTHR11581">
    <property type="entry name" value="30S/40S RIBOSOMAL PROTEIN S4"/>
    <property type="match status" value="1"/>
</dbReference>
<dbReference type="Pfam" id="PF08071">
    <property type="entry name" value="RS4NT"/>
    <property type="match status" value="1"/>
</dbReference>
<dbReference type="PIRSF" id="PIRSF002116">
    <property type="entry name" value="Ribosomal_S4"/>
    <property type="match status" value="1"/>
</dbReference>
<organism evidence="8 9">
    <name type="scientific">Paragonimus heterotremus</name>
    <dbReference type="NCBI Taxonomy" id="100268"/>
    <lineage>
        <taxon>Eukaryota</taxon>
        <taxon>Metazoa</taxon>
        <taxon>Spiralia</taxon>
        <taxon>Lophotrochozoa</taxon>
        <taxon>Platyhelminthes</taxon>
        <taxon>Trematoda</taxon>
        <taxon>Digenea</taxon>
        <taxon>Plagiorchiida</taxon>
        <taxon>Troglotremata</taxon>
        <taxon>Troglotrematidae</taxon>
        <taxon>Paragonimus</taxon>
    </lineage>
</organism>
<dbReference type="PANTHER" id="PTHR11581:SF0">
    <property type="entry name" value="SMALL RIBOSOMAL SUBUNIT PROTEIN ES4"/>
    <property type="match status" value="1"/>
</dbReference>
<gene>
    <name evidence="8" type="ORF">PHET_03582</name>
</gene>
<dbReference type="InterPro" id="IPR013843">
    <property type="entry name" value="Ribosomal_eS4_N"/>
</dbReference>
<dbReference type="Pfam" id="PF16121">
    <property type="entry name" value="40S_S4_C"/>
    <property type="match status" value="1"/>
</dbReference>
<dbReference type="InterPro" id="IPR013845">
    <property type="entry name" value="Ribosomal_eS4_central_region"/>
</dbReference>
<evidence type="ECO:0000259" key="7">
    <source>
        <dbReference type="SMART" id="SM00363"/>
    </source>
</evidence>
<keyword evidence="4 6" id="KW-0689">Ribosomal protein</keyword>
<comment type="caution">
    <text evidence="8">The sequence shown here is derived from an EMBL/GenBank/DDBJ whole genome shotgun (WGS) entry which is preliminary data.</text>
</comment>
<dbReference type="PROSITE" id="PS00528">
    <property type="entry name" value="RIBOSOMAL_S4E"/>
    <property type="match status" value="1"/>
</dbReference>
<dbReference type="InterPro" id="IPR018199">
    <property type="entry name" value="Ribosomal_eS4_N_CS"/>
</dbReference>
<dbReference type="PROSITE" id="PS50889">
    <property type="entry name" value="S4"/>
    <property type="match status" value="1"/>
</dbReference>
<keyword evidence="9" id="KW-1185">Reference proteome</keyword>
<dbReference type="InterPro" id="IPR036986">
    <property type="entry name" value="S4_RNA-bd_sf"/>
</dbReference>
<keyword evidence="5 6" id="KW-0687">Ribonucleoprotein</keyword>
<comment type="similarity">
    <text evidence="1 6">Belongs to the eukaryotic ribosomal protein eS4 family.</text>
</comment>
<dbReference type="FunFam" id="2.40.50.740:FF:000001">
    <property type="entry name" value="40S ribosomal protein S4"/>
    <property type="match status" value="1"/>
</dbReference>